<protein>
    <submittedName>
        <fullName evidence="1">25830_t:CDS:1</fullName>
    </submittedName>
</protein>
<evidence type="ECO:0000313" key="1">
    <source>
        <dbReference type="EMBL" id="CAG8835468.1"/>
    </source>
</evidence>
<sequence>FADWAADKKKLLAKLISPVRLVKLNIKKERKMLQKISEFLGIKVHVRIMEEMDEEEISENRGKISQEVGNYKNIDVRIVEEIE</sequence>
<gene>
    <name evidence="1" type="ORF">RPERSI_LOCUS29560</name>
</gene>
<accession>A0ACA9SDT0</accession>
<feature type="non-terminal residue" evidence="1">
    <location>
        <position position="1"/>
    </location>
</feature>
<reference evidence="1" key="1">
    <citation type="submission" date="2021-06" db="EMBL/GenBank/DDBJ databases">
        <authorList>
            <person name="Kallberg Y."/>
            <person name="Tangrot J."/>
            <person name="Rosling A."/>
        </authorList>
    </citation>
    <scope>NUCLEOTIDE SEQUENCE</scope>
    <source>
        <strain evidence="1">MA461A</strain>
    </source>
</reference>
<proteinExistence type="predicted"/>
<name>A0ACA9SDT0_9GLOM</name>
<organism evidence="1 2">
    <name type="scientific">Racocetra persica</name>
    <dbReference type="NCBI Taxonomy" id="160502"/>
    <lineage>
        <taxon>Eukaryota</taxon>
        <taxon>Fungi</taxon>
        <taxon>Fungi incertae sedis</taxon>
        <taxon>Mucoromycota</taxon>
        <taxon>Glomeromycotina</taxon>
        <taxon>Glomeromycetes</taxon>
        <taxon>Diversisporales</taxon>
        <taxon>Gigasporaceae</taxon>
        <taxon>Racocetra</taxon>
    </lineage>
</organism>
<keyword evidence="2" id="KW-1185">Reference proteome</keyword>
<evidence type="ECO:0000313" key="2">
    <source>
        <dbReference type="Proteomes" id="UP000789920"/>
    </source>
</evidence>
<comment type="caution">
    <text evidence="1">The sequence shown here is derived from an EMBL/GenBank/DDBJ whole genome shotgun (WGS) entry which is preliminary data.</text>
</comment>
<dbReference type="Proteomes" id="UP000789920">
    <property type="component" value="Unassembled WGS sequence"/>
</dbReference>
<dbReference type="EMBL" id="CAJVQC010111978">
    <property type="protein sequence ID" value="CAG8835468.1"/>
    <property type="molecule type" value="Genomic_DNA"/>
</dbReference>